<reference evidence="1 2" key="1">
    <citation type="submission" date="2019-03" db="EMBL/GenBank/DDBJ databases">
        <title>Tal1 in Xanthomonas translucens pv. cerealis Contributes to Virulence in Bacterial Leaf Streak of Wheat.</title>
        <authorList>
            <person name="Shah S.M.A."/>
            <person name="Haq F."/>
            <person name="Ma W."/>
            <person name="Xu X."/>
            <person name="Wang S."/>
            <person name="Xu Z."/>
            <person name="Zou L."/>
            <person name="Zhu B."/>
            <person name="Chen G."/>
        </authorList>
    </citation>
    <scope>NUCLEOTIDE SEQUENCE [LARGE SCALE GENOMIC DNA]</scope>
    <source>
        <strain evidence="1 2">01</strain>
    </source>
</reference>
<keyword evidence="2" id="KW-1185">Reference proteome</keyword>
<organism evidence="1 2">
    <name type="scientific">Xanthomonas cerealis pv. cerealis</name>
    <dbReference type="NCBI Taxonomy" id="152263"/>
    <lineage>
        <taxon>Bacteria</taxon>
        <taxon>Pseudomonadati</taxon>
        <taxon>Pseudomonadota</taxon>
        <taxon>Gammaproteobacteria</taxon>
        <taxon>Lysobacterales</taxon>
        <taxon>Lysobacteraceae</taxon>
        <taxon>Xanthomonas</taxon>
        <taxon>Xanthomonas translucens group</taxon>
        <taxon>Xanthomonas cerealis</taxon>
    </lineage>
</organism>
<dbReference type="InterPro" id="IPR032359">
    <property type="entry name" value="KwaB-like"/>
</dbReference>
<dbReference type="EMBL" id="CP038228">
    <property type="protein sequence ID" value="QDI03223.1"/>
    <property type="molecule type" value="Genomic_DNA"/>
</dbReference>
<sequence>MTQDAFERFKKFDFDKADVYLWVFKRRSAENEKYTAHHVLIDTTLSETLKGFVKSEKERITEFHPYGHLAQTNENSCLSVGINETNFPILKNLVDRPETQHTVKETKELRRAVGYCIKFVHDGEVVYATRRSPNTWRTAYKKKNVLFMNFVNGALEAIQGEEFTLDPRFDMFCVGTGILVANKGGFESMMQYRAGYVQAFNHLQTQPEFVALFTDMQPLIDHVGTNAIHLRRMAVIQEKALYADAAFISALKTVAQKYSWAIQFDASNKIIPTPETAALIMKLLLDQRLVSEVTHIMYDVPDAVRVQ</sequence>
<protein>
    <submittedName>
        <fullName evidence="1">DUF4868 domain-containing protein</fullName>
    </submittedName>
</protein>
<dbReference type="RefSeq" id="WP_142742013.1">
    <property type="nucleotide sequence ID" value="NZ_CP038228.1"/>
</dbReference>
<dbReference type="AlphaFoldDB" id="A0A514EBS7"/>
<accession>A0A514EBS7</accession>
<evidence type="ECO:0000313" key="1">
    <source>
        <dbReference type="EMBL" id="QDI03223.1"/>
    </source>
</evidence>
<dbReference type="Pfam" id="PF16162">
    <property type="entry name" value="KwaB"/>
    <property type="match status" value="1"/>
</dbReference>
<dbReference type="Proteomes" id="UP000319349">
    <property type="component" value="Chromosome"/>
</dbReference>
<evidence type="ECO:0000313" key="2">
    <source>
        <dbReference type="Proteomes" id="UP000319349"/>
    </source>
</evidence>
<gene>
    <name evidence="1" type="ORF">E4A48_05485</name>
</gene>
<name>A0A514EBS7_9XANT</name>
<proteinExistence type="predicted"/>